<dbReference type="Pfam" id="PF18555">
    <property type="entry name" value="MobL"/>
    <property type="match status" value="1"/>
</dbReference>
<protein>
    <recommendedName>
        <fullName evidence="3">Relaxase</fullName>
    </recommendedName>
</protein>
<evidence type="ECO:0008006" key="3">
    <source>
        <dbReference type="Google" id="ProtNLM"/>
    </source>
</evidence>
<evidence type="ECO:0000313" key="1">
    <source>
        <dbReference type="EMBL" id="SQB59419.1"/>
    </source>
</evidence>
<organism evidence="1 2">
    <name type="scientific">Clostridium perfringens</name>
    <dbReference type="NCBI Taxonomy" id="1502"/>
    <lineage>
        <taxon>Bacteria</taxon>
        <taxon>Bacillati</taxon>
        <taxon>Bacillota</taxon>
        <taxon>Clostridia</taxon>
        <taxon>Eubacteriales</taxon>
        <taxon>Clostridiaceae</taxon>
        <taxon>Clostridium</taxon>
    </lineage>
</organism>
<dbReference type="NCBIfam" id="NF041498">
    <property type="entry name" value="MobP2"/>
    <property type="match status" value="1"/>
</dbReference>
<dbReference type="Proteomes" id="UP000249986">
    <property type="component" value="Unassembled WGS sequence"/>
</dbReference>
<dbReference type="EMBL" id="UAWG01000005">
    <property type="protein sequence ID" value="SQB59419.1"/>
    <property type="molecule type" value="Genomic_DNA"/>
</dbReference>
<gene>
    <name evidence="1" type="ORF">NCTC10719_01128</name>
</gene>
<evidence type="ECO:0000313" key="2">
    <source>
        <dbReference type="Proteomes" id="UP000249986"/>
    </source>
</evidence>
<proteinExistence type="predicted"/>
<dbReference type="RefSeq" id="WP_003453260.1">
    <property type="nucleotide sequence ID" value="NZ_CABPRN010000012.1"/>
</dbReference>
<reference evidence="1 2" key="1">
    <citation type="submission" date="2018-06" db="EMBL/GenBank/DDBJ databases">
        <authorList>
            <consortium name="Pathogen Informatics"/>
            <person name="Doyle S."/>
        </authorList>
    </citation>
    <scope>NUCLEOTIDE SEQUENCE [LARGE SCALE GENOMIC DNA]</scope>
    <source>
        <strain evidence="1 2">NCTC10719</strain>
    </source>
</reference>
<dbReference type="AlphaFoldDB" id="A0A2X3AAV8"/>
<dbReference type="InterPro" id="IPR048101">
    <property type="entry name" value="MobP2"/>
</dbReference>
<name>A0A2X3AAV8_CLOPF</name>
<accession>A0A2X3AAV8</accession>
<sequence>MVGVINKVKFIRNGSSKFKNFIDYIDRSEATRKKNFDKYSAYNNYMGNPEKIGSLFTKDKHSLTEKEVKKLKKDFDKAQLNGSNMWQEVFSFDNEFLEANGLYDSENGALDEEKIQEATRRAMEELSKREGFKDLTWSASLHYNTDNIHVHIASVEINPSRERGKFKPRTLYNMKSSFVNSLLDKQKDLDKINSLIRDNLIQGKKEMSFKEDIEMRKMVKEIVKKLPSDKRQWHYNYNCMQEVRPLIDNLTKYYIETYKKDEFKELVDRLEKEDKFYKEVYGKRKLETTTYKDNKIQDLYTRMGNTILKEIKEYVKEEDLKSQKKFENLQEKWERNKNIIITKQSISMMKKSLNNDINSMKNQREYEKLQSSIEYDM</sequence>
<dbReference type="InterPro" id="IPR041073">
    <property type="entry name" value="MobL"/>
</dbReference>